<dbReference type="EMBL" id="LJIG01001033">
    <property type="protein sequence ID" value="KRT85907.1"/>
    <property type="molecule type" value="Genomic_DNA"/>
</dbReference>
<feature type="domain" description="Cation efflux protein cytoplasmic" evidence="15">
    <location>
        <begin position="342"/>
        <end position="409"/>
    </location>
</feature>
<feature type="transmembrane region" description="Helical" evidence="13">
    <location>
        <begin position="124"/>
        <end position="145"/>
    </location>
</feature>
<evidence type="ECO:0000259" key="14">
    <source>
        <dbReference type="Pfam" id="PF01545"/>
    </source>
</evidence>
<feature type="transmembrane region" description="Helical" evidence="13">
    <location>
        <begin position="303"/>
        <end position="321"/>
    </location>
</feature>
<evidence type="ECO:0000256" key="9">
    <source>
        <dbReference type="ARBA" id="ARBA00023065"/>
    </source>
</evidence>
<dbReference type="GO" id="GO:0005385">
    <property type="term" value="F:zinc ion transmembrane transporter activity"/>
    <property type="evidence" value="ECO:0007669"/>
    <property type="project" value="TreeGrafter"/>
</dbReference>
<keyword evidence="10 13" id="KW-0472">Membrane</keyword>
<keyword evidence="4 13" id="KW-0812">Transmembrane</keyword>
<dbReference type="PANTHER" id="PTHR11562:SF17">
    <property type="entry name" value="RE54080P-RELATED"/>
    <property type="match status" value="1"/>
</dbReference>
<dbReference type="FunFam" id="1.20.1510.10:FF:000002">
    <property type="entry name" value="zinc transporter 3 isoform X1"/>
    <property type="match status" value="1"/>
</dbReference>
<dbReference type="GO" id="GO:0005886">
    <property type="term" value="C:plasma membrane"/>
    <property type="evidence" value="ECO:0007669"/>
    <property type="project" value="TreeGrafter"/>
</dbReference>
<evidence type="ECO:0000256" key="10">
    <source>
        <dbReference type="ARBA" id="ARBA00023136"/>
    </source>
</evidence>
<evidence type="ECO:0000256" key="5">
    <source>
        <dbReference type="ARBA" id="ARBA00022723"/>
    </source>
</evidence>
<dbReference type="InterPro" id="IPR058533">
    <property type="entry name" value="Cation_efflux_TM"/>
</dbReference>
<dbReference type="OrthoDB" id="9944568at2759"/>
<evidence type="ECO:0000313" key="17">
    <source>
        <dbReference type="Proteomes" id="UP000051574"/>
    </source>
</evidence>
<evidence type="ECO:0000256" key="12">
    <source>
        <dbReference type="ARBA" id="ARBA00048349"/>
    </source>
</evidence>
<feature type="transmembrane region" description="Helical" evidence="13">
    <location>
        <begin position="271"/>
        <end position="297"/>
    </location>
</feature>
<evidence type="ECO:0000256" key="13">
    <source>
        <dbReference type="SAM" id="Phobius"/>
    </source>
</evidence>
<evidence type="ECO:0000256" key="2">
    <source>
        <dbReference type="ARBA" id="ARBA00008873"/>
    </source>
</evidence>
<keyword evidence="5" id="KW-0479">Metal-binding</keyword>
<dbReference type="Proteomes" id="UP000051574">
    <property type="component" value="Unassembled WGS sequence"/>
</dbReference>
<dbReference type="Pfam" id="PF16916">
    <property type="entry name" value="ZT_dimer"/>
    <property type="match status" value="1"/>
</dbReference>
<dbReference type="NCBIfam" id="TIGR01297">
    <property type="entry name" value="CDF"/>
    <property type="match status" value="1"/>
</dbReference>
<proteinExistence type="inferred from homology"/>
<dbReference type="GO" id="GO:0046872">
    <property type="term" value="F:metal ion binding"/>
    <property type="evidence" value="ECO:0007669"/>
    <property type="project" value="UniProtKB-KW"/>
</dbReference>
<dbReference type="InterPro" id="IPR050681">
    <property type="entry name" value="CDF/SLC30A"/>
</dbReference>
<feature type="transmembrane region" description="Helical" evidence="13">
    <location>
        <begin position="229"/>
        <end position="250"/>
    </location>
</feature>
<keyword evidence="17" id="KW-1185">Reference proteome</keyword>
<evidence type="ECO:0000256" key="4">
    <source>
        <dbReference type="ARBA" id="ARBA00022692"/>
    </source>
</evidence>
<keyword evidence="11" id="KW-0968">Cytoplasmic vesicle</keyword>
<evidence type="ECO:0000256" key="11">
    <source>
        <dbReference type="ARBA" id="ARBA00023329"/>
    </source>
</evidence>
<dbReference type="SUPFAM" id="SSF161111">
    <property type="entry name" value="Cation efflux protein transmembrane domain-like"/>
    <property type="match status" value="1"/>
</dbReference>
<evidence type="ECO:0000313" key="16">
    <source>
        <dbReference type="EMBL" id="KRT85907.1"/>
    </source>
</evidence>
<gene>
    <name evidence="16" type="ORF">AMK59_868</name>
</gene>
<dbReference type="PANTHER" id="PTHR11562">
    <property type="entry name" value="CATION EFFLUX PROTEIN/ ZINC TRANSPORTER"/>
    <property type="match status" value="1"/>
</dbReference>
<keyword evidence="6" id="KW-0862">Zinc</keyword>
<evidence type="ECO:0000256" key="3">
    <source>
        <dbReference type="ARBA" id="ARBA00022448"/>
    </source>
</evidence>
<evidence type="ECO:0000259" key="15">
    <source>
        <dbReference type="Pfam" id="PF16916"/>
    </source>
</evidence>
<evidence type="ECO:0000256" key="7">
    <source>
        <dbReference type="ARBA" id="ARBA00022906"/>
    </source>
</evidence>
<keyword evidence="7" id="KW-0864">Zinc transport</keyword>
<feature type="transmembrane region" description="Helical" evidence="13">
    <location>
        <begin position="194"/>
        <end position="217"/>
    </location>
</feature>
<protein>
    <recommendedName>
        <fullName evidence="18">Cation efflux protein cytoplasmic domain-containing protein</fullName>
    </recommendedName>
</protein>
<dbReference type="GO" id="GO:0010043">
    <property type="term" value="P:response to zinc ion"/>
    <property type="evidence" value="ECO:0007669"/>
    <property type="project" value="TreeGrafter"/>
</dbReference>
<accession>A0A0T6BEY6</accession>
<sequence length="421" mass="46466">MELYCEHHDSVFNDDDALLLDDENTTRQLQCIKCNSRNGELKHEEFSTIIQIEGNSWVRNKNGVITGMSHNEGIHLNNDNLESPEDSPLLTSRRNSAFGNLAIGNYHCHANFKLVEDLTALKKLVIVSLICLLFMIAELIGGYLAGSLAVMTDAAHLFSDLIGFLISIISIWIGRKPPSFKMTFGYHRAEVLGAFLSVMVIWILAGTFSILAIGRLIKGEYQIDANTMLIISSIGLLINLIMGTVLHSGLNHGHGHSHSPHMHSHAENINVRAATAHIIGDILQSAGVLLTALIVKFVPEAKVLDPICTVVFAVIVVFATLKVAKDSFLILLESSHVHIGDLIFTLRNINGVKHVHSVRSWTLAPGRNIVAAHLAVDDDCDRDVVLNRATNLLQNRLKITNSYIQVESYDSQLINNCHQCQ</sequence>
<dbReference type="InterPro" id="IPR027469">
    <property type="entry name" value="Cation_efflux_TMD_sf"/>
</dbReference>
<evidence type="ECO:0000256" key="6">
    <source>
        <dbReference type="ARBA" id="ARBA00022833"/>
    </source>
</evidence>
<keyword evidence="8 13" id="KW-1133">Transmembrane helix</keyword>
<evidence type="ECO:0000256" key="1">
    <source>
        <dbReference type="ARBA" id="ARBA00004638"/>
    </source>
</evidence>
<comment type="catalytic activity">
    <reaction evidence="12">
        <text>Zn(2+)(in) + 2 H(+)(out) = Zn(2+)(out) + 2 H(+)(in)</text>
        <dbReference type="Rhea" id="RHEA:72627"/>
        <dbReference type="ChEBI" id="CHEBI:15378"/>
        <dbReference type="ChEBI" id="CHEBI:29105"/>
    </reaction>
</comment>
<name>A0A0T6BEY6_9SCAR</name>
<dbReference type="SUPFAM" id="SSF160240">
    <property type="entry name" value="Cation efflux protein cytoplasmic domain-like"/>
    <property type="match status" value="1"/>
</dbReference>
<comment type="caution">
    <text evidence="16">The sequence shown here is derived from an EMBL/GenBank/DDBJ whole genome shotgun (WGS) entry which is preliminary data.</text>
</comment>
<comment type="subcellular location">
    <subcellularLocation>
        <location evidence="1">Cytoplasmic vesicle</location>
        <location evidence="1">Secretory vesicle membrane</location>
        <topology evidence="1">Multi-pass membrane protein</topology>
    </subcellularLocation>
</comment>
<feature type="domain" description="Cation efflux protein transmembrane" evidence="14">
    <location>
        <begin position="124"/>
        <end position="332"/>
    </location>
</feature>
<keyword evidence="9" id="KW-0406">Ion transport</keyword>
<dbReference type="InterPro" id="IPR027470">
    <property type="entry name" value="Cation_efflux_CTD"/>
</dbReference>
<comment type="similarity">
    <text evidence="2">Belongs to the cation diffusion facilitator (CDF) transporter (TC 2.A.4) family. SLC30A subfamily.</text>
</comment>
<dbReference type="InterPro" id="IPR002524">
    <property type="entry name" value="Cation_efflux"/>
</dbReference>
<reference evidence="16 17" key="1">
    <citation type="submission" date="2015-09" db="EMBL/GenBank/DDBJ databases">
        <title>Draft genome of the scarab beetle Oryctes borbonicus.</title>
        <authorList>
            <person name="Meyer J.M."/>
            <person name="Markov G.V."/>
            <person name="Baskaran P."/>
            <person name="Herrmann M."/>
            <person name="Sommer R.J."/>
            <person name="Roedelsperger C."/>
        </authorList>
    </citation>
    <scope>NUCLEOTIDE SEQUENCE [LARGE SCALE GENOMIC DNA]</scope>
    <source>
        <strain evidence="16">OB123</strain>
        <tissue evidence="16">Whole animal</tissue>
    </source>
</reference>
<dbReference type="Gene3D" id="1.20.1510.10">
    <property type="entry name" value="Cation efflux protein transmembrane domain"/>
    <property type="match status" value="1"/>
</dbReference>
<feature type="non-terminal residue" evidence="16">
    <location>
        <position position="421"/>
    </location>
</feature>
<evidence type="ECO:0008006" key="18">
    <source>
        <dbReference type="Google" id="ProtNLM"/>
    </source>
</evidence>
<feature type="transmembrane region" description="Helical" evidence="13">
    <location>
        <begin position="157"/>
        <end position="174"/>
    </location>
</feature>
<dbReference type="GO" id="GO:0030658">
    <property type="term" value="C:transport vesicle membrane"/>
    <property type="evidence" value="ECO:0007669"/>
    <property type="project" value="UniProtKB-SubCell"/>
</dbReference>
<dbReference type="AlphaFoldDB" id="A0A0T6BEY6"/>
<dbReference type="Pfam" id="PF01545">
    <property type="entry name" value="Cation_efflux"/>
    <property type="match status" value="1"/>
</dbReference>
<keyword evidence="3" id="KW-0813">Transport</keyword>
<organism evidence="16 17">
    <name type="scientific">Oryctes borbonicus</name>
    <dbReference type="NCBI Taxonomy" id="1629725"/>
    <lineage>
        <taxon>Eukaryota</taxon>
        <taxon>Metazoa</taxon>
        <taxon>Ecdysozoa</taxon>
        <taxon>Arthropoda</taxon>
        <taxon>Hexapoda</taxon>
        <taxon>Insecta</taxon>
        <taxon>Pterygota</taxon>
        <taxon>Neoptera</taxon>
        <taxon>Endopterygota</taxon>
        <taxon>Coleoptera</taxon>
        <taxon>Polyphaga</taxon>
        <taxon>Scarabaeiformia</taxon>
        <taxon>Scarabaeidae</taxon>
        <taxon>Dynastinae</taxon>
        <taxon>Oryctes</taxon>
    </lineage>
</organism>
<dbReference type="InterPro" id="IPR036837">
    <property type="entry name" value="Cation_efflux_CTD_sf"/>
</dbReference>
<evidence type="ECO:0000256" key="8">
    <source>
        <dbReference type="ARBA" id="ARBA00022989"/>
    </source>
</evidence>